<keyword evidence="1" id="KW-0812">Transmembrane</keyword>
<comment type="caution">
    <text evidence="2">The sequence shown here is derived from an EMBL/GenBank/DDBJ whole genome shotgun (WGS) entry which is preliminary data.</text>
</comment>
<organism evidence="2 3">
    <name type="scientific">Candidatus Muproteobacteria bacterium RBG_16_62_13</name>
    <dbReference type="NCBI Taxonomy" id="1817756"/>
    <lineage>
        <taxon>Bacteria</taxon>
        <taxon>Pseudomonadati</taxon>
        <taxon>Pseudomonadota</taxon>
        <taxon>Candidatus Muproteobacteria</taxon>
    </lineage>
</organism>
<evidence type="ECO:0000313" key="3">
    <source>
        <dbReference type="Proteomes" id="UP000178379"/>
    </source>
</evidence>
<keyword evidence="1" id="KW-0472">Membrane</keyword>
<feature type="transmembrane region" description="Helical" evidence="1">
    <location>
        <begin position="40"/>
        <end position="58"/>
    </location>
</feature>
<evidence type="ECO:0000256" key="1">
    <source>
        <dbReference type="SAM" id="Phobius"/>
    </source>
</evidence>
<evidence type="ECO:0000313" key="2">
    <source>
        <dbReference type="EMBL" id="OGI40274.1"/>
    </source>
</evidence>
<proteinExistence type="predicted"/>
<sequence>MKSLGIWLAIFGVGSLLLNLMGMEFKILMWIDNWGHGTGMAIRGGLTAAGVVLFVIGWRQESAKPSASTEAGKNA</sequence>
<accession>A0A1F6T557</accession>
<evidence type="ECO:0008006" key="4">
    <source>
        <dbReference type="Google" id="ProtNLM"/>
    </source>
</evidence>
<feature type="transmembrane region" description="Helical" evidence="1">
    <location>
        <begin position="6"/>
        <end position="28"/>
    </location>
</feature>
<dbReference type="Proteomes" id="UP000178379">
    <property type="component" value="Unassembled WGS sequence"/>
</dbReference>
<gene>
    <name evidence="2" type="ORF">A2140_03015</name>
</gene>
<keyword evidence="1" id="KW-1133">Transmembrane helix</keyword>
<protein>
    <recommendedName>
        <fullName evidence="4">DUF378 domain-containing protein</fullName>
    </recommendedName>
</protein>
<reference evidence="2 3" key="1">
    <citation type="journal article" date="2016" name="Nat. Commun.">
        <title>Thousands of microbial genomes shed light on interconnected biogeochemical processes in an aquifer system.</title>
        <authorList>
            <person name="Anantharaman K."/>
            <person name="Brown C.T."/>
            <person name="Hug L.A."/>
            <person name="Sharon I."/>
            <person name="Castelle C.J."/>
            <person name="Probst A.J."/>
            <person name="Thomas B.C."/>
            <person name="Singh A."/>
            <person name="Wilkins M.J."/>
            <person name="Karaoz U."/>
            <person name="Brodie E.L."/>
            <person name="Williams K.H."/>
            <person name="Hubbard S.S."/>
            <person name="Banfield J.F."/>
        </authorList>
    </citation>
    <scope>NUCLEOTIDE SEQUENCE [LARGE SCALE GENOMIC DNA]</scope>
</reference>
<dbReference type="EMBL" id="MFSQ01000057">
    <property type="protein sequence ID" value="OGI40274.1"/>
    <property type="molecule type" value="Genomic_DNA"/>
</dbReference>
<name>A0A1F6T557_9PROT</name>
<dbReference type="AlphaFoldDB" id="A0A1F6T557"/>